<keyword evidence="2" id="KW-0813">Transport</keyword>
<evidence type="ECO:0000256" key="5">
    <source>
        <dbReference type="ARBA" id="ARBA00023136"/>
    </source>
</evidence>
<dbReference type="PROSITE" id="PS50850">
    <property type="entry name" value="MFS"/>
    <property type="match status" value="1"/>
</dbReference>
<feature type="transmembrane region" description="Helical" evidence="6">
    <location>
        <begin position="379"/>
        <end position="398"/>
    </location>
</feature>
<evidence type="ECO:0000256" key="6">
    <source>
        <dbReference type="SAM" id="Phobius"/>
    </source>
</evidence>
<dbReference type="AlphaFoldDB" id="K0KAK5"/>
<name>K0KAK5_WICCF</name>
<evidence type="ECO:0000256" key="3">
    <source>
        <dbReference type="ARBA" id="ARBA00022692"/>
    </source>
</evidence>
<feature type="transmembrane region" description="Helical" evidence="6">
    <location>
        <begin position="251"/>
        <end position="272"/>
    </location>
</feature>
<comment type="caution">
    <text evidence="8">The sequence shown here is derived from an EMBL/GenBank/DDBJ whole genome shotgun (WGS) entry which is preliminary data.</text>
</comment>
<evidence type="ECO:0000256" key="1">
    <source>
        <dbReference type="ARBA" id="ARBA00004141"/>
    </source>
</evidence>
<dbReference type="PANTHER" id="PTHR42718">
    <property type="entry name" value="MAJOR FACILITATOR SUPERFAMILY MULTIDRUG TRANSPORTER MFSC"/>
    <property type="match status" value="1"/>
</dbReference>
<feature type="transmembrane region" description="Helical" evidence="6">
    <location>
        <begin position="59"/>
        <end position="78"/>
    </location>
</feature>
<dbReference type="PANTHER" id="PTHR42718:SF9">
    <property type="entry name" value="MAJOR FACILITATOR SUPERFAMILY MULTIDRUG TRANSPORTER MFSC"/>
    <property type="match status" value="1"/>
</dbReference>
<comment type="subcellular location">
    <subcellularLocation>
        <location evidence="1">Membrane</location>
        <topology evidence="1">Multi-pass membrane protein</topology>
    </subcellularLocation>
</comment>
<feature type="transmembrane region" description="Helical" evidence="6">
    <location>
        <begin position="493"/>
        <end position="511"/>
    </location>
</feature>
<protein>
    <submittedName>
        <fullName evidence="8">Membrane protein</fullName>
    </submittedName>
</protein>
<evidence type="ECO:0000313" key="8">
    <source>
        <dbReference type="EMBL" id="CCH42015.1"/>
    </source>
</evidence>
<dbReference type="EMBL" id="CAIF01000033">
    <property type="protein sequence ID" value="CCH42015.1"/>
    <property type="molecule type" value="Genomic_DNA"/>
</dbReference>
<organism evidence="8 9">
    <name type="scientific">Wickerhamomyces ciferrii (strain ATCC 14091 / BCRC 22168 / CBS 111 / JCM 3599 / NBRC 0793 / NRRL Y-1031 F-60-10)</name>
    <name type="common">Yeast</name>
    <name type="synonym">Pichia ciferrii</name>
    <dbReference type="NCBI Taxonomy" id="1206466"/>
    <lineage>
        <taxon>Eukaryota</taxon>
        <taxon>Fungi</taxon>
        <taxon>Dikarya</taxon>
        <taxon>Ascomycota</taxon>
        <taxon>Saccharomycotina</taxon>
        <taxon>Saccharomycetes</taxon>
        <taxon>Phaffomycetales</taxon>
        <taxon>Wickerhamomycetaceae</taxon>
        <taxon>Wickerhamomyces</taxon>
    </lineage>
</organism>
<feature type="transmembrane region" description="Helical" evidence="6">
    <location>
        <begin position="185"/>
        <end position="206"/>
    </location>
</feature>
<feature type="transmembrane region" description="Helical" evidence="6">
    <location>
        <begin position="347"/>
        <end position="367"/>
    </location>
</feature>
<dbReference type="GO" id="GO:0022857">
    <property type="term" value="F:transmembrane transporter activity"/>
    <property type="evidence" value="ECO:0007669"/>
    <property type="project" value="InterPro"/>
</dbReference>
<feature type="transmembrane region" description="Helical" evidence="6">
    <location>
        <begin position="410"/>
        <end position="429"/>
    </location>
</feature>
<evidence type="ECO:0000256" key="4">
    <source>
        <dbReference type="ARBA" id="ARBA00022989"/>
    </source>
</evidence>
<evidence type="ECO:0000256" key="2">
    <source>
        <dbReference type="ARBA" id="ARBA00022448"/>
    </source>
</evidence>
<dbReference type="HOGENOM" id="CLU_000960_29_0_1"/>
<dbReference type="InterPro" id="IPR020846">
    <property type="entry name" value="MFS_dom"/>
</dbReference>
<keyword evidence="4 6" id="KW-1133">Transmembrane helix</keyword>
<sequence length="532" mass="59461">MSISKSINKLQSIIPLNKRNKLLVYTIILLNVTLDNINVSGTLTSIFSISNQFKSSTTTTSWVLASYALTLGACIIIAGKLSDILGAHNIFIYGLLGQSLMALITAVIDDQIIVLIVFRALQGIFASSLIPSAFAITGNYFQDSTKSLSKAISLLLMSITASLGVGLILGGAFSETKIGYKGLYYFTFSLGFISSVILWFYAIPIIPTKEHEKLSIKNLDFGGSLLLVIGLILMILGLTEGGESWHHPRSYVPLIIGGIITIGVILFEMVYIQNFKNKVDKELTMKDEESLEQSLKKDWRYKLELLFPGEVIKIPNFPQYVITSFLYYMSLISIMTTNIQYNQYVQLDSPIICGLKALPISLGLLFGSSIYKHHIVKKIGIRLVYTSSSIIIITMSIWNSYLNFQSTNSYWKYECFAMFFIGYGINLYFQILWNDYALDTPLHLQGVVSGIFQTSGQIGICFGNTIISTINGDIKYDENWENRLELHDKFKQNFYLVYGACGLAFFVLLTVRNGKKVEQVEPSGNQSIEDTP</sequence>
<feature type="transmembrane region" description="Helical" evidence="6">
    <location>
        <begin position="120"/>
        <end position="141"/>
    </location>
</feature>
<dbReference type="InterPro" id="IPR036259">
    <property type="entry name" value="MFS_trans_sf"/>
</dbReference>
<dbReference type="Pfam" id="PF07690">
    <property type="entry name" value="MFS_1"/>
    <property type="match status" value="1"/>
</dbReference>
<dbReference type="InParanoid" id="K0KAK5"/>
<feature type="transmembrane region" description="Helical" evidence="6">
    <location>
        <begin position="90"/>
        <end position="108"/>
    </location>
</feature>
<dbReference type="SUPFAM" id="SSF103473">
    <property type="entry name" value="MFS general substrate transporter"/>
    <property type="match status" value="1"/>
</dbReference>
<proteinExistence type="predicted"/>
<feature type="transmembrane region" description="Helical" evidence="6">
    <location>
        <begin position="153"/>
        <end position="173"/>
    </location>
</feature>
<gene>
    <name evidence="8" type="ORF">BN7_1554</name>
</gene>
<dbReference type="STRING" id="1206466.K0KAK5"/>
<dbReference type="GO" id="GO:0016020">
    <property type="term" value="C:membrane"/>
    <property type="evidence" value="ECO:0007669"/>
    <property type="project" value="UniProtKB-SubCell"/>
</dbReference>
<dbReference type="InterPro" id="IPR011701">
    <property type="entry name" value="MFS"/>
</dbReference>
<keyword evidence="3 6" id="KW-0812">Transmembrane</keyword>
<evidence type="ECO:0000259" key="7">
    <source>
        <dbReference type="PROSITE" id="PS50850"/>
    </source>
</evidence>
<evidence type="ECO:0000313" key="9">
    <source>
        <dbReference type="Proteomes" id="UP000009328"/>
    </source>
</evidence>
<feature type="transmembrane region" description="Helical" evidence="6">
    <location>
        <begin position="320"/>
        <end position="341"/>
    </location>
</feature>
<feature type="transmembrane region" description="Helical" evidence="6">
    <location>
        <begin position="218"/>
        <end position="239"/>
    </location>
</feature>
<keyword evidence="9" id="KW-1185">Reference proteome</keyword>
<dbReference type="Proteomes" id="UP000009328">
    <property type="component" value="Unassembled WGS sequence"/>
</dbReference>
<feature type="domain" description="Major facilitator superfamily (MFS) profile" evidence="7">
    <location>
        <begin position="24"/>
        <end position="516"/>
    </location>
</feature>
<keyword evidence="5 6" id="KW-0472">Membrane</keyword>
<reference evidence="8 9" key="1">
    <citation type="journal article" date="2012" name="Eukaryot. Cell">
        <title>Draft genome sequence of Wickerhamomyces ciferrii NRRL Y-1031 F-60-10.</title>
        <authorList>
            <person name="Schneider J."/>
            <person name="Andrea H."/>
            <person name="Blom J."/>
            <person name="Jaenicke S."/>
            <person name="Ruckert C."/>
            <person name="Schorsch C."/>
            <person name="Szczepanowski R."/>
            <person name="Farwick M."/>
            <person name="Goesmann A."/>
            <person name="Puhler A."/>
            <person name="Schaffer S."/>
            <person name="Tauch A."/>
            <person name="Kohler T."/>
            <person name="Brinkrolf K."/>
        </authorList>
    </citation>
    <scope>NUCLEOTIDE SEQUENCE [LARGE SCALE GENOMIC DNA]</scope>
    <source>
        <strain evidence="9">ATCC 14091 / BCRC 22168 / CBS 111 / JCM 3599 / NBRC 0793 / NRRL Y-1031 F-60-10</strain>
    </source>
</reference>
<accession>K0KAK5</accession>
<dbReference type="Gene3D" id="1.20.1250.20">
    <property type="entry name" value="MFS general substrate transporter like domains"/>
    <property type="match status" value="1"/>
</dbReference>
<dbReference type="eggNOG" id="KOG0254">
    <property type="taxonomic scope" value="Eukaryota"/>
</dbReference>